<evidence type="ECO:0000313" key="5">
    <source>
        <dbReference type="EMBL" id="ABC21109.1"/>
    </source>
</evidence>
<dbReference type="GO" id="GO:0003677">
    <property type="term" value="F:DNA binding"/>
    <property type="evidence" value="ECO:0007669"/>
    <property type="project" value="UniProtKB-KW"/>
</dbReference>
<protein>
    <submittedName>
        <fullName evidence="5">Transcriptional regulator, XRE family</fullName>
    </submittedName>
</protein>
<dbReference type="Gene3D" id="1.10.260.40">
    <property type="entry name" value="lambda repressor-like DNA-binding domains"/>
    <property type="match status" value="1"/>
</dbReference>
<dbReference type="CDD" id="cd00093">
    <property type="entry name" value="HTH_XRE"/>
    <property type="match status" value="1"/>
</dbReference>
<dbReference type="KEGG" id="rru:Rru_A0304"/>
<accession>Q2RXN6</accession>
<sequence>MASSKILIGMRQAVAYARGEAVGVRETTVKTPASVDVKAIREGLGLSQSEFARQFGFSTSSIRNWEQGHRYPEGPARVLLKVIEIDPEVVRKALSA</sequence>
<dbReference type="RefSeq" id="WP_011388057.1">
    <property type="nucleotide sequence ID" value="NC_007643.1"/>
</dbReference>
<feature type="domain" description="HTH cro/C1-type" evidence="4">
    <location>
        <begin position="37"/>
        <end position="90"/>
    </location>
</feature>
<dbReference type="EnsemblBacteria" id="ABC21109">
    <property type="protein sequence ID" value="ABC21109"/>
    <property type="gene ID" value="Rru_A0304"/>
</dbReference>
<dbReference type="HOGENOM" id="CLU_144725_3_2_5"/>
<dbReference type="Pfam" id="PF01381">
    <property type="entry name" value="HTH_3"/>
    <property type="match status" value="1"/>
</dbReference>
<reference evidence="5 6" key="1">
    <citation type="journal article" date="2011" name="Stand. Genomic Sci.">
        <title>Complete genome sequence of Rhodospirillum rubrum type strain (S1).</title>
        <authorList>
            <person name="Munk A.C."/>
            <person name="Copeland A."/>
            <person name="Lucas S."/>
            <person name="Lapidus A."/>
            <person name="Del Rio T.G."/>
            <person name="Barry K."/>
            <person name="Detter J.C."/>
            <person name="Hammon N."/>
            <person name="Israni S."/>
            <person name="Pitluck S."/>
            <person name="Brettin T."/>
            <person name="Bruce D."/>
            <person name="Han C."/>
            <person name="Tapia R."/>
            <person name="Gilna P."/>
            <person name="Schmutz J."/>
            <person name="Larimer F."/>
            <person name="Land M."/>
            <person name="Kyrpides N.C."/>
            <person name="Mavromatis K."/>
            <person name="Richardson P."/>
            <person name="Rohde M."/>
            <person name="Goker M."/>
            <person name="Klenk H.P."/>
            <person name="Zhang Y."/>
            <person name="Roberts G.P."/>
            <person name="Reslewic S."/>
            <person name="Schwartz D.C."/>
        </authorList>
    </citation>
    <scope>NUCLEOTIDE SEQUENCE [LARGE SCALE GENOMIC DNA]</scope>
    <source>
        <strain evidence="6">ATCC 11170 / ATH 1.1.1 / DSM 467 / LMG 4362 / NCIMB 8255 / S1</strain>
    </source>
</reference>
<dbReference type="PROSITE" id="PS50943">
    <property type="entry name" value="HTH_CROC1"/>
    <property type="match status" value="1"/>
</dbReference>
<keyword evidence="6" id="KW-1185">Reference proteome</keyword>
<evidence type="ECO:0000256" key="2">
    <source>
        <dbReference type="ARBA" id="ARBA00023125"/>
    </source>
</evidence>
<dbReference type="InterPro" id="IPR001387">
    <property type="entry name" value="Cro/C1-type_HTH"/>
</dbReference>
<dbReference type="EMBL" id="CP000230">
    <property type="protein sequence ID" value="ABC21109.1"/>
    <property type="molecule type" value="Genomic_DNA"/>
</dbReference>
<dbReference type="SUPFAM" id="SSF47413">
    <property type="entry name" value="lambda repressor-like DNA-binding domains"/>
    <property type="match status" value="1"/>
</dbReference>
<name>Q2RXN6_RHORT</name>
<dbReference type="PANTHER" id="PTHR36511:SF4">
    <property type="entry name" value="ANTITOXIN MQSA"/>
    <property type="match status" value="1"/>
</dbReference>
<proteinExistence type="predicted"/>
<dbReference type="AlphaFoldDB" id="Q2RXN6"/>
<keyword evidence="1" id="KW-0805">Transcription regulation</keyword>
<dbReference type="InterPro" id="IPR010982">
    <property type="entry name" value="Lambda_DNA-bd_dom_sf"/>
</dbReference>
<dbReference type="PANTHER" id="PTHR36511">
    <property type="entry name" value="MERR FAMILY BACTERIAL REGULATORY PROTEIN"/>
    <property type="match status" value="1"/>
</dbReference>
<evidence type="ECO:0000256" key="3">
    <source>
        <dbReference type="ARBA" id="ARBA00023163"/>
    </source>
</evidence>
<dbReference type="eggNOG" id="COG2944">
    <property type="taxonomic scope" value="Bacteria"/>
</dbReference>
<dbReference type="STRING" id="269796.Rru_A0304"/>
<organism evidence="5 6">
    <name type="scientific">Rhodospirillum rubrum (strain ATCC 11170 / ATH 1.1.1 / DSM 467 / LMG 4362 / NCIMB 8255 / S1)</name>
    <dbReference type="NCBI Taxonomy" id="269796"/>
    <lineage>
        <taxon>Bacteria</taxon>
        <taxon>Pseudomonadati</taxon>
        <taxon>Pseudomonadota</taxon>
        <taxon>Alphaproteobacteria</taxon>
        <taxon>Rhodospirillales</taxon>
        <taxon>Rhodospirillaceae</taxon>
        <taxon>Rhodospirillum</taxon>
    </lineage>
</organism>
<dbReference type="SMART" id="SM00530">
    <property type="entry name" value="HTH_XRE"/>
    <property type="match status" value="1"/>
</dbReference>
<dbReference type="InterPro" id="IPR052359">
    <property type="entry name" value="HTH-type_reg/antitoxin"/>
</dbReference>
<evidence type="ECO:0000313" key="6">
    <source>
        <dbReference type="Proteomes" id="UP000001929"/>
    </source>
</evidence>
<keyword evidence="3" id="KW-0804">Transcription</keyword>
<dbReference type="Proteomes" id="UP000001929">
    <property type="component" value="Chromosome"/>
</dbReference>
<evidence type="ECO:0000259" key="4">
    <source>
        <dbReference type="PROSITE" id="PS50943"/>
    </source>
</evidence>
<keyword evidence="2" id="KW-0238">DNA-binding</keyword>
<evidence type="ECO:0000256" key="1">
    <source>
        <dbReference type="ARBA" id="ARBA00023015"/>
    </source>
</evidence>
<dbReference type="PATRIC" id="fig|269796.9.peg.360"/>
<gene>
    <name evidence="5" type="ordered locus">Rru_A0304</name>
</gene>
<dbReference type="PhylomeDB" id="Q2RXN6"/>